<reference evidence="3 4" key="1">
    <citation type="journal article" date="2005" name="Genome Res.">
        <title>The Chlamydophila abortus genome sequence reveals an array of variable proteins that contribute to interspecies variation.</title>
        <authorList>
            <person name="Thomson N.R."/>
            <person name="Yeats C."/>
            <person name="Bell K."/>
            <person name="Holden M.T.G."/>
            <person name="Bentley S.D."/>
            <person name="Livingstone M."/>
            <person name="Cerdeno-Tarraga A.M."/>
            <person name="Harris B."/>
            <person name="Doggett J."/>
            <person name="Ormond D."/>
            <person name="Mungal K."/>
            <person name="Clarke K."/>
            <person name="Feltwell T."/>
            <person name="Hance Z."/>
            <person name="Sanders M."/>
            <person name="Quail M.A."/>
            <person name="Price C."/>
            <person name="Parkhill J."/>
            <person name="Longbottom D."/>
        </authorList>
    </citation>
    <scope>NUCLEOTIDE SEQUENCE [LARGE SCALE GENOMIC DNA]</scope>
    <source>
        <strain evidence="4">DSM 27085 / S26/3</strain>
    </source>
</reference>
<keyword evidence="4" id="KW-1185">Reference proteome</keyword>
<dbReference type="AlphaFoldDB" id="Q5L581"/>
<evidence type="ECO:0000256" key="2">
    <source>
        <dbReference type="SAM" id="Phobius"/>
    </source>
</evidence>
<evidence type="ECO:0000313" key="3">
    <source>
        <dbReference type="EMBL" id="CAH64213.1"/>
    </source>
</evidence>
<feature type="coiled-coil region" evidence="1">
    <location>
        <begin position="207"/>
        <end position="309"/>
    </location>
</feature>
<sequence length="353" mass="40599">MQVIYFITGFFMKCMQMNLFSRLEGQEIVSTRVDRTNSHITINTIAIVSGILIIVSSIAACIFLGADMGLLSAILLGMAIIAGLLLIALGVYFCYQSGPEQQATSHAIEQARVVELSQQLDVANHELVSLRLFKQENARGIETSLVSIPGEQRDLLQEKCERIVQLDSTIHEIRREHAQLLERKDQECYREMVRQTDLRLRLDHKHQQEMESKERSTRERMQLLESELTNQETEKDTALAEVRQTLLQNQEKFNQELQEKDQQISDLRHTVTQQQEVDADHIQQLKDLLKAKEEALEHLQSTVNYYENLETDTGISSLTSALVRIRQQEERIALLETLNLQPIARTRNRFSSI</sequence>
<evidence type="ECO:0000256" key="1">
    <source>
        <dbReference type="SAM" id="Coils"/>
    </source>
</evidence>
<accession>Q5L581</accession>
<feature type="transmembrane region" description="Helical" evidence="2">
    <location>
        <begin position="71"/>
        <end position="95"/>
    </location>
</feature>
<keyword evidence="2" id="KW-0472">Membrane</keyword>
<dbReference type="OrthoDB" id="17664at2"/>
<dbReference type="KEGG" id="cab:CAB771"/>
<keyword evidence="1" id="KW-0175">Coiled coil</keyword>
<organism evidence="3 4">
    <name type="scientific">Chlamydia abortus (strain DSM 27085 / S26/3)</name>
    <name type="common">Chlamydophila abortus</name>
    <dbReference type="NCBI Taxonomy" id="218497"/>
    <lineage>
        <taxon>Bacteria</taxon>
        <taxon>Pseudomonadati</taxon>
        <taxon>Chlamydiota</taxon>
        <taxon>Chlamydiia</taxon>
        <taxon>Chlamydiales</taxon>
        <taxon>Chlamydiaceae</taxon>
        <taxon>Chlamydia/Chlamydophila group</taxon>
        <taxon>Chlamydia</taxon>
    </lineage>
</organism>
<gene>
    <name evidence="3" type="ordered locus">CAB771</name>
</gene>
<name>Q5L581_CHLAB</name>
<feature type="transmembrane region" description="Helical" evidence="2">
    <location>
        <begin position="40"/>
        <end position="65"/>
    </location>
</feature>
<dbReference type="Proteomes" id="UP000001012">
    <property type="component" value="Chromosome"/>
</dbReference>
<keyword evidence="2" id="KW-1133">Transmembrane helix</keyword>
<evidence type="ECO:0000313" key="4">
    <source>
        <dbReference type="Proteomes" id="UP000001012"/>
    </source>
</evidence>
<keyword evidence="2" id="KW-0812">Transmembrane</keyword>
<proteinExistence type="predicted"/>
<dbReference type="EMBL" id="CR848038">
    <property type="protein sequence ID" value="CAH64213.1"/>
    <property type="molecule type" value="Genomic_DNA"/>
</dbReference>
<protein>
    <submittedName>
        <fullName evidence="3">TMH-family membrane protein</fullName>
    </submittedName>
</protein>
<dbReference type="HOGENOM" id="CLU_810614_0_0_0"/>